<organism evidence="11 12">
    <name type="scientific">Geofilum rubicundum JCM 15548</name>
    <dbReference type="NCBI Taxonomy" id="1236989"/>
    <lineage>
        <taxon>Bacteria</taxon>
        <taxon>Pseudomonadati</taxon>
        <taxon>Bacteroidota</taxon>
        <taxon>Bacteroidia</taxon>
        <taxon>Marinilabiliales</taxon>
        <taxon>Marinilabiliaceae</taxon>
        <taxon>Geofilum</taxon>
    </lineage>
</organism>
<comment type="caution">
    <text evidence="11">The sequence shown here is derived from an EMBL/GenBank/DDBJ whole genome shotgun (WGS) entry which is preliminary data.</text>
</comment>
<keyword evidence="7" id="KW-0274">FAD</keyword>
<gene>
    <name evidence="11" type="ORF">JCM15548_227</name>
</gene>
<protein>
    <recommendedName>
        <fullName evidence="3">FAD:protein FMN transferase</fullName>
        <ecNumber evidence="2">2.7.1.180</ecNumber>
    </recommendedName>
    <alternativeName>
        <fullName evidence="9">Flavin transferase</fullName>
    </alternativeName>
</protein>
<evidence type="ECO:0000313" key="12">
    <source>
        <dbReference type="Proteomes" id="UP000032900"/>
    </source>
</evidence>
<dbReference type="InterPro" id="IPR003374">
    <property type="entry name" value="ApbE-like_sf"/>
</dbReference>
<evidence type="ECO:0000313" key="11">
    <source>
        <dbReference type="EMBL" id="GAO28163.1"/>
    </source>
</evidence>
<evidence type="ECO:0000256" key="9">
    <source>
        <dbReference type="ARBA" id="ARBA00031306"/>
    </source>
</evidence>
<evidence type="ECO:0000256" key="8">
    <source>
        <dbReference type="ARBA" id="ARBA00022842"/>
    </source>
</evidence>
<comment type="catalytic activity">
    <reaction evidence="10">
        <text>L-threonyl-[protein] + FAD = FMN-L-threonyl-[protein] + AMP + H(+)</text>
        <dbReference type="Rhea" id="RHEA:36847"/>
        <dbReference type="Rhea" id="RHEA-COMP:11060"/>
        <dbReference type="Rhea" id="RHEA-COMP:11061"/>
        <dbReference type="ChEBI" id="CHEBI:15378"/>
        <dbReference type="ChEBI" id="CHEBI:30013"/>
        <dbReference type="ChEBI" id="CHEBI:57692"/>
        <dbReference type="ChEBI" id="CHEBI:74257"/>
        <dbReference type="ChEBI" id="CHEBI:456215"/>
        <dbReference type="EC" id="2.7.1.180"/>
    </reaction>
</comment>
<evidence type="ECO:0000256" key="2">
    <source>
        <dbReference type="ARBA" id="ARBA00011955"/>
    </source>
</evidence>
<dbReference type="Proteomes" id="UP000032900">
    <property type="component" value="Unassembled WGS sequence"/>
</dbReference>
<dbReference type="Gene3D" id="3.10.520.10">
    <property type="entry name" value="ApbE-like domains"/>
    <property type="match status" value="1"/>
</dbReference>
<reference evidence="11 12" key="1">
    <citation type="journal article" date="2015" name="Microbes Environ.">
        <title>Distribution and evolution of nitrogen fixation genes in the phylum bacteroidetes.</title>
        <authorList>
            <person name="Inoue J."/>
            <person name="Oshima K."/>
            <person name="Suda W."/>
            <person name="Sakamoto M."/>
            <person name="Iino T."/>
            <person name="Noda S."/>
            <person name="Hongoh Y."/>
            <person name="Hattori M."/>
            <person name="Ohkuma M."/>
        </authorList>
    </citation>
    <scope>NUCLEOTIDE SEQUENCE [LARGE SCALE GENOMIC DNA]</scope>
    <source>
        <strain evidence="11">JCM 15548</strain>
    </source>
</reference>
<evidence type="ECO:0000256" key="6">
    <source>
        <dbReference type="ARBA" id="ARBA00022723"/>
    </source>
</evidence>
<keyword evidence="8" id="KW-0460">Magnesium</keyword>
<sequence length="225" mass="24595">MTVGPLVNAWGFGFQNRSDISDELIDRLLLLVGMDQVWLEGERVLKKQPGVMLDGAAIAKGYGVDVVADFLAQKGITNYLVEIGGEVVTAGINSRGIAWRIGIDKPVDDTTASQREFQMIIEVSGRALATSGNYRNFYMEDGKKYAHTIDPRTGYPVEHSLLSASIIAPSCMEADAYATACMVMGLEASKDLINRLPDVEACFIYHTDVGDEVFLTEGFETMVVE</sequence>
<evidence type="ECO:0000256" key="5">
    <source>
        <dbReference type="ARBA" id="ARBA00022679"/>
    </source>
</evidence>
<evidence type="ECO:0000256" key="3">
    <source>
        <dbReference type="ARBA" id="ARBA00016337"/>
    </source>
</evidence>
<keyword evidence="11" id="KW-0449">Lipoprotein</keyword>
<evidence type="ECO:0000256" key="1">
    <source>
        <dbReference type="ARBA" id="ARBA00001946"/>
    </source>
</evidence>
<evidence type="ECO:0000256" key="7">
    <source>
        <dbReference type="ARBA" id="ARBA00022827"/>
    </source>
</evidence>
<dbReference type="STRING" id="1236989.JCM15548_227"/>
<keyword evidence="4" id="KW-0285">Flavoprotein</keyword>
<accession>A0A0E9LS93</accession>
<comment type="cofactor">
    <cofactor evidence="1">
        <name>Mg(2+)</name>
        <dbReference type="ChEBI" id="CHEBI:18420"/>
    </cofactor>
</comment>
<dbReference type="PANTHER" id="PTHR30040">
    <property type="entry name" value="THIAMINE BIOSYNTHESIS LIPOPROTEIN APBE"/>
    <property type="match status" value="1"/>
</dbReference>
<proteinExistence type="predicted"/>
<dbReference type="GO" id="GO:0046872">
    <property type="term" value="F:metal ion binding"/>
    <property type="evidence" value="ECO:0007669"/>
    <property type="project" value="UniProtKB-KW"/>
</dbReference>
<dbReference type="EMBL" id="BAZW01000001">
    <property type="protein sequence ID" value="GAO28163.1"/>
    <property type="molecule type" value="Genomic_DNA"/>
</dbReference>
<keyword evidence="12" id="KW-1185">Reference proteome</keyword>
<dbReference type="GO" id="GO:0016740">
    <property type="term" value="F:transferase activity"/>
    <property type="evidence" value="ECO:0007669"/>
    <property type="project" value="UniProtKB-KW"/>
</dbReference>
<dbReference type="PANTHER" id="PTHR30040:SF2">
    <property type="entry name" value="FAD:PROTEIN FMN TRANSFERASE"/>
    <property type="match status" value="1"/>
</dbReference>
<keyword evidence="6" id="KW-0479">Metal-binding</keyword>
<keyword evidence="5" id="KW-0808">Transferase</keyword>
<dbReference type="InterPro" id="IPR024932">
    <property type="entry name" value="ApbE"/>
</dbReference>
<dbReference type="Pfam" id="PF02424">
    <property type="entry name" value="ApbE"/>
    <property type="match status" value="1"/>
</dbReference>
<dbReference type="RefSeq" id="WP_262486837.1">
    <property type="nucleotide sequence ID" value="NZ_BAZW01000001.1"/>
</dbReference>
<name>A0A0E9LS93_9BACT</name>
<evidence type="ECO:0000256" key="4">
    <source>
        <dbReference type="ARBA" id="ARBA00022630"/>
    </source>
</evidence>
<dbReference type="AlphaFoldDB" id="A0A0E9LS93"/>
<dbReference type="EC" id="2.7.1.180" evidence="2"/>
<dbReference type="SUPFAM" id="SSF143631">
    <property type="entry name" value="ApbE-like"/>
    <property type="match status" value="1"/>
</dbReference>
<evidence type="ECO:0000256" key="10">
    <source>
        <dbReference type="ARBA" id="ARBA00048540"/>
    </source>
</evidence>